<dbReference type="PROSITE" id="PS50893">
    <property type="entry name" value="ABC_TRANSPORTER_2"/>
    <property type="match status" value="1"/>
</dbReference>
<protein>
    <submittedName>
        <fullName evidence="6">ABC transporter ATP-binding protein</fullName>
    </submittedName>
</protein>
<dbReference type="InterPro" id="IPR027417">
    <property type="entry name" value="P-loop_NTPase"/>
</dbReference>
<dbReference type="PANTHER" id="PTHR43117:SF4">
    <property type="entry name" value="OSMOPROTECTANT IMPORT ATP-BINDING PROTEIN OSMV"/>
    <property type="match status" value="1"/>
</dbReference>
<dbReference type="EMBL" id="VWSF01000006">
    <property type="protein sequence ID" value="KAA5546703.1"/>
    <property type="molecule type" value="Genomic_DNA"/>
</dbReference>
<sequence>MIAVENVSKSFGNTLAVDRVSFEVKAGETLVLLGTSGSGKTTMLRMINRLLEPTSGNISLNHKSILAEPPEILRRNIGYVLQGYGLFPHYTVAENIAIVPSLLNWGKDKIYKRVNELLQKLRLPPEKYADAYPHELSGGQKQRVGLARALAANPPVLLMDEPFGALDPLTRESVRKEFKELDELKAKTIILVTHDVQEAFELGDKICLMDKGAVVQSGTPADLIFHPVNEFVKSFFSRHELQLRLQALRLKDIWRDLLTVDPSATSTFTSNKNIWEATEALTNKGPIIAYDPETGTTKKFEYADLQIALKQIKNNS</sequence>
<dbReference type="Gene3D" id="3.40.50.300">
    <property type="entry name" value="P-loop containing nucleotide triphosphate hydrolases"/>
    <property type="match status" value="1"/>
</dbReference>
<dbReference type="PANTHER" id="PTHR43117">
    <property type="entry name" value="OSMOPROTECTANT IMPORT ATP-BINDING PROTEIN OSMV"/>
    <property type="match status" value="1"/>
</dbReference>
<keyword evidence="2" id="KW-0813">Transport</keyword>
<keyword evidence="7" id="KW-1185">Reference proteome</keyword>
<feature type="domain" description="ABC transporter" evidence="5">
    <location>
        <begin position="2"/>
        <end position="236"/>
    </location>
</feature>
<evidence type="ECO:0000256" key="4">
    <source>
        <dbReference type="ARBA" id="ARBA00022840"/>
    </source>
</evidence>
<evidence type="ECO:0000259" key="5">
    <source>
        <dbReference type="PROSITE" id="PS50893"/>
    </source>
</evidence>
<dbReference type="GO" id="GO:0016887">
    <property type="term" value="F:ATP hydrolysis activity"/>
    <property type="evidence" value="ECO:0007669"/>
    <property type="project" value="InterPro"/>
</dbReference>
<dbReference type="Pfam" id="PF00005">
    <property type="entry name" value="ABC_tran"/>
    <property type="match status" value="1"/>
</dbReference>
<evidence type="ECO:0000313" key="7">
    <source>
        <dbReference type="Proteomes" id="UP000323426"/>
    </source>
</evidence>
<dbReference type="GO" id="GO:0005524">
    <property type="term" value="F:ATP binding"/>
    <property type="evidence" value="ECO:0007669"/>
    <property type="project" value="UniProtKB-KW"/>
</dbReference>
<reference evidence="6 7" key="1">
    <citation type="submission" date="2019-09" db="EMBL/GenBank/DDBJ databases">
        <title>Genome sequence and assembly of Adhaeribacter sp.</title>
        <authorList>
            <person name="Chhetri G."/>
        </authorList>
    </citation>
    <scope>NUCLEOTIDE SEQUENCE [LARGE SCALE GENOMIC DNA]</scope>
    <source>
        <strain evidence="6 7">DK36</strain>
    </source>
</reference>
<gene>
    <name evidence="6" type="ORF">F0145_10195</name>
</gene>
<dbReference type="SMART" id="SM00382">
    <property type="entry name" value="AAA"/>
    <property type="match status" value="1"/>
</dbReference>
<organism evidence="6 7">
    <name type="scientific">Adhaeribacter rhizoryzae</name>
    <dbReference type="NCBI Taxonomy" id="2607907"/>
    <lineage>
        <taxon>Bacteria</taxon>
        <taxon>Pseudomonadati</taxon>
        <taxon>Bacteroidota</taxon>
        <taxon>Cytophagia</taxon>
        <taxon>Cytophagales</taxon>
        <taxon>Hymenobacteraceae</taxon>
        <taxon>Adhaeribacter</taxon>
    </lineage>
</organism>
<dbReference type="InterPro" id="IPR017871">
    <property type="entry name" value="ABC_transporter-like_CS"/>
</dbReference>
<comment type="caution">
    <text evidence="6">The sequence shown here is derived from an EMBL/GenBank/DDBJ whole genome shotgun (WGS) entry which is preliminary data.</text>
</comment>
<dbReference type="InterPro" id="IPR003593">
    <property type="entry name" value="AAA+_ATPase"/>
</dbReference>
<dbReference type="RefSeq" id="WP_150088307.1">
    <property type="nucleotide sequence ID" value="NZ_VWSF01000006.1"/>
</dbReference>
<proteinExistence type="inferred from homology"/>
<evidence type="ECO:0000256" key="2">
    <source>
        <dbReference type="ARBA" id="ARBA00022448"/>
    </source>
</evidence>
<keyword evidence="3" id="KW-0547">Nucleotide-binding</keyword>
<dbReference type="PROSITE" id="PS00211">
    <property type="entry name" value="ABC_TRANSPORTER_1"/>
    <property type="match status" value="1"/>
</dbReference>
<dbReference type="Proteomes" id="UP000323426">
    <property type="component" value="Unassembled WGS sequence"/>
</dbReference>
<accession>A0A5M6DH00</accession>
<dbReference type="SUPFAM" id="SSF52540">
    <property type="entry name" value="P-loop containing nucleoside triphosphate hydrolases"/>
    <property type="match status" value="1"/>
</dbReference>
<name>A0A5M6DH00_9BACT</name>
<dbReference type="GO" id="GO:0015697">
    <property type="term" value="P:quaternary ammonium group transport"/>
    <property type="evidence" value="ECO:0007669"/>
    <property type="project" value="UniProtKB-ARBA"/>
</dbReference>
<keyword evidence="4 6" id="KW-0067">ATP-binding</keyword>
<evidence type="ECO:0000313" key="6">
    <source>
        <dbReference type="EMBL" id="KAA5546703.1"/>
    </source>
</evidence>
<dbReference type="AlphaFoldDB" id="A0A5M6DH00"/>
<comment type="similarity">
    <text evidence="1">Belongs to the ABC transporter superfamily.</text>
</comment>
<dbReference type="FunFam" id="3.40.50.300:FF:000425">
    <property type="entry name" value="Probable ABC transporter, ATP-binding subunit"/>
    <property type="match status" value="1"/>
</dbReference>
<evidence type="ECO:0000256" key="1">
    <source>
        <dbReference type="ARBA" id="ARBA00005417"/>
    </source>
</evidence>
<evidence type="ECO:0000256" key="3">
    <source>
        <dbReference type="ARBA" id="ARBA00022741"/>
    </source>
</evidence>
<dbReference type="InterPro" id="IPR003439">
    <property type="entry name" value="ABC_transporter-like_ATP-bd"/>
</dbReference>